<dbReference type="InterPro" id="IPR006439">
    <property type="entry name" value="HAD-SF_hydro_IA"/>
</dbReference>
<dbReference type="Gene3D" id="1.10.150.240">
    <property type="entry name" value="Putative phosphatase, domain 2"/>
    <property type="match status" value="1"/>
</dbReference>
<proteinExistence type="predicted"/>
<dbReference type="GO" id="GO:0016787">
    <property type="term" value="F:hydrolase activity"/>
    <property type="evidence" value="ECO:0007669"/>
    <property type="project" value="UniProtKB-KW"/>
</dbReference>
<evidence type="ECO:0000313" key="1">
    <source>
        <dbReference type="EMBL" id="GGH08707.1"/>
    </source>
</evidence>
<comment type="caution">
    <text evidence="1">The sequence shown here is derived from an EMBL/GenBank/DDBJ whole genome shotgun (WGS) entry which is preliminary data.</text>
</comment>
<dbReference type="Gene3D" id="3.40.50.1000">
    <property type="entry name" value="HAD superfamily/HAD-like"/>
    <property type="match status" value="1"/>
</dbReference>
<sequence length="206" mass="23575">MEASQNPTQVVFDIGEVLLDWNPRYLYRKIIPDPDRMEWFLGEVCTPAWNIEQDRGRPFADAVAILTERHPDLADEIRAFDERWVETVADVVHGSVVLLERLRQHGVPTWAITNFSHEKFAIARRRWPFLDGFRDVVVSGEEKLLKPDPAIYHVLLDRNGLDAADCLFIDDSPKNVEGARAVGMHAVHFTTADQLAIDLRRYGFPA</sequence>
<dbReference type="SUPFAM" id="SSF56784">
    <property type="entry name" value="HAD-like"/>
    <property type="match status" value="1"/>
</dbReference>
<dbReference type="EMBL" id="BMES01000001">
    <property type="protein sequence ID" value="GGH08707.1"/>
    <property type="molecule type" value="Genomic_DNA"/>
</dbReference>
<keyword evidence="1" id="KW-0378">Hydrolase</keyword>
<dbReference type="RefSeq" id="WP_188516089.1">
    <property type="nucleotide sequence ID" value="NZ_BMES01000001.1"/>
</dbReference>
<dbReference type="InterPro" id="IPR023198">
    <property type="entry name" value="PGP-like_dom2"/>
</dbReference>
<dbReference type="Pfam" id="PF00702">
    <property type="entry name" value="Hydrolase"/>
    <property type="match status" value="1"/>
</dbReference>
<dbReference type="NCBIfam" id="TIGR01509">
    <property type="entry name" value="HAD-SF-IA-v3"/>
    <property type="match status" value="1"/>
</dbReference>
<dbReference type="InterPro" id="IPR023214">
    <property type="entry name" value="HAD_sf"/>
</dbReference>
<organism evidence="1 2">
    <name type="scientific">Alsobacter metallidurans</name>
    <dbReference type="NCBI Taxonomy" id="340221"/>
    <lineage>
        <taxon>Bacteria</taxon>
        <taxon>Pseudomonadati</taxon>
        <taxon>Pseudomonadota</taxon>
        <taxon>Alphaproteobacteria</taxon>
        <taxon>Hyphomicrobiales</taxon>
        <taxon>Alsobacteraceae</taxon>
        <taxon>Alsobacter</taxon>
    </lineage>
</organism>
<accession>A0A917I4S0</accession>
<keyword evidence="2" id="KW-1185">Reference proteome</keyword>
<dbReference type="SFLD" id="SFLDG01129">
    <property type="entry name" value="C1.5:_HAD__Beta-PGM__Phosphata"/>
    <property type="match status" value="1"/>
</dbReference>
<dbReference type="Proteomes" id="UP000603912">
    <property type="component" value="Unassembled WGS sequence"/>
</dbReference>
<dbReference type="SFLD" id="SFLDS00003">
    <property type="entry name" value="Haloacid_Dehalogenase"/>
    <property type="match status" value="1"/>
</dbReference>
<dbReference type="PRINTS" id="PR00413">
    <property type="entry name" value="HADHALOGNASE"/>
</dbReference>
<reference evidence="1" key="2">
    <citation type="submission" date="2020-09" db="EMBL/GenBank/DDBJ databases">
        <authorList>
            <person name="Sun Q."/>
            <person name="Zhou Y."/>
        </authorList>
    </citation>
    <scope>NUCLEOTIDE SEQUENCE</scope>
    <source>
        <strain evidence="1">CGMCC 1.12214</strain>
    </source>
</reference>
<reference evidence="1" key="1">
    <citation type="journal article" date="2014" name="Int. J. Syst. Evol. Microbiol.">
        <title>Complete genome sequence of Corynebacterium casei LMG S-19264T (=DSM 44701T), isolated from a smear-ripened cheese.</title>
        <authorList>
            <consortium name="US DOE Joint Genome Institute (JGI-PGF)"/>
            <person name="Walter F."/>
            <person name="Albersmeier A."/>
            <person name="Kalinowski J."/>
            <person name="Ruckert C."/>
        </authorList>
    </citation>
    <scope>NUCLEOTIDE SEQUENCE</scope>
    <source>
        <strain evidence="1">CGMCC 1.12214</strain>
    </source>
</reference>
<dbReference type="CDD" id="cd02603">
    <property type="entry name" value="HAD_sEH-N_like"/>
    <property type="match status" value="1"/>
</dbReference>
<dbReference type="InterPro" id="IPR036412">
    <property type="entry name" value="HAD-like_sf"/>
</dbReference>
<gene>
    <name evidence="1" type="ORF">GCM10007036_04340</name>
</gene>
<protein>
    <submittedName>
        <fullName evidence="1">Hydrolase</fullName>
    </submittedName>
</protein>
<dbReference type="PANTHER" id="PTHR43611">
    <property type="entry name" value="ALPHA-D-GLUCOSE 1-PHOSPHATE PHOSPHATASE"/>
    <property type="match status" value="1"/>
</dbReference>
<name>A0A917I4S0_9HYPH</name>
<dbReference type="AlphaFoldDB" id="A0A917I4S0"/>
<dbReference type="PANTHER" id="PTHR43611:SF3">
    <property type="entry name" value="FLAVIN MONONUCLEOTIDE HYDROLASE 1, CHLOROPLATIC"/>
    <property type="match status" value="1"/>
</dbReference>
<evidence type="ECO:0000313" key="2">
    <source>
        <dbReference type="Proteomes" id="UP000603912"/>
    </source>
</evidence>